<evidence type="ECO:0000313" key="10">
    <source>
        <dbReference type="Proteomes" id="UP001153709"/>
    </source>
</evidence>
<feature type="signal peptide" evidence="8">
    <location>
        <begin position="1"/>
        <end position="18"/>
    </location>
</feature>
<evidence type="ECO:0000256" key="3">
    <source>
        <dbReference type="ARBA" id="ARBA00012646"/>
    </source>
</evidence>
<dbReference type="Gene3D" id="3.40.50.1240">
    <property type="entry name" value="Phosphoglycerate mutase-like"/>
    <property type="match status" value="1"/>
</dbReference>
<comment type="similarity">
    <text evidence="2">Belongs to the histidine acid phosphatase family.</text>
</comment>
<keyword evidence="6" id="KW-1015">Disulfide bond</keyword>
<dbReference type="EMBL" id="OU898278">
    <property type="protein sequence ID" value="CAG9832187.1"/>
    <property type="molecule type" value="Genomic_DNA"/>
</dbReference>
<dbReference type="PROSITE" id="PS00616">
    <property type="entry name" value="HIS_ACID_PHOSPHAT_1"/>
    <property type="match status" value="1"/>
</dbReference>
<dbReference type="InterPro" id="IPR050645">
    <property type="entry name" value="Histidine_acid_phosphatase"/>
</dbReference>
<dbReference type="InterPro" id="IPR000560">
    <property type="entry name" value="His_Pase_clade-2"/>
</dbReference>
<dbReference type="EC" id="3.1.3.2" evidence="3"/>
<keyword evidence="10" id="KW-1185">Reference proteome</keyword>
<dbReference type="AlphaFoldDB" id="A0A9N9SX72"/>
<evidence type="ECO:0000256" key="2">
    <source>
        <dbReference type="ARBA" id="ARBA00005375"/>
    </source>
</evidence>
<dbReference type="InterPro" id="IPR029033">
    <property type="entry name" value="His_PPase_superfam"/>
</dbReference>
<organism evidence="9 10">
    <name type="scientific">Diabrotica balteata</name>
    <name type="common">Banded cucumber beetle</name>
    <dbReference type="NCBI Taxonomy" id="107213"/>
    <lineage>
        <taxon>Eukaryota</taxon>
        <taxon>Metazoa</taxon>
        <taxon>Ecdysozoa</taxon>
        <taxon>Arthropoda</taxon>
        <taxon>Hexapoda</taxon>
        <taxon>Insecta</taxon>
        <taxon>Pterygota</taxon>
        <taxon>Neoptera</taxon>
        <taxon>Endopterygota</taxon>
        <taxon>Coleoptera</taxon>
        <taxon>Polyphaga</taxon>
        <taxon>Cucujiformia</taxon>
        <taxon>Chrysomeloidea</taxon>
        <taxon>Chrysomelidae</taxon>
        <taxon>Galerucinae</taxon>
        <taxon>Diabroticina</taxon>
        <taxon>Diabroticites</taxon>
        <taxon>Diabrotica</taxon>
    </lineage>
</organism>
<evidence type="ECO:0000256" key="6">
    <source>
        <dbReference type="ARBA" id="ARBA00023157"/>
    </source>
</evidence>
<evidence type="ECO:0000256" key="4">
    <source>
        <dbReference type="ARBA" id="ARBA00022729"/>
    </source>
</evidence>
<keyword evidence="5" id="KW-0378">Hydrolase</keyword>
<evidence type="ECO:0000256" key="5">
    <source>
        <dbReference type="ARBA" id="ARBA00022801"/>
    </source>
</evidence>
<feature type="chain" id="PRO_5040132976" description="acid phosphatase" evidence="8">
    <location>
        <begin position="19"/>
        <end position="401"/>
    </location>
</feature>
<dbReference type="InterPro" id="IPR033379">
    <property type="entry name" value="Acid_Pase_AS"/>
</dbReference>
<accession>A0A9N9SX72</accession>
<reference evidence="9" key="1">
    <citation type="submission" date="2022-01" db="EMBL/GenBank/DDBJ databases">
        <authorList>
            <person name="King R."/>
        </authorList>
    </citation>
    <scope>NUCLEOTIDE SEQUENCE</scope>
</reference>
<dbReference type="OrthoDB" id="6723085at2759"/>
<dbReference type="SUPFAM" id="SSF53254">
    <property type="entry name" value="Phosphoglycerate mutase-like"/>
    <property type="match status" value="1"/>
</dbReference>
<dbReference type="Pfam" id="PF00328">
    <property type="entry name" value="His_Phos_2"/>
    <property type="match status" value="1"/>
</dbReference>
<dbReference type="PANTHER" id="PTHR11567:SF211">
    <property type="entry name" value="PROSTATIC ACID PHOSPHATASE"/>
    <property type="match status" value="1"/>
</dbReference>
<protein>
    <recommendedName>
        <fullName evidence="3">acid phosphatase</fullName>
        <ecNumber evidence="3">3.1.3.2</ecNumber>
    </recommendedName>
</protein>
<proteinExistence type="inferred from homology"/>
<evidence type="ECO:0000256" key="1">
    <source>
        <dbReference type="ARBA" id="ARBA00000032"/>
    </source>
</evidence>
<keyword evidence="7" id="KW-0325">Glycoprotein</keyword>
<evidence type="ECO:0000256" key="7">
    <source>
        <dbReference type="ARBA" id="ARBA00023180"/>
    </source>
</evidence>
<dbReference type="PANTHER" id="PTHR11567">
    <property type="entry name" value="ACID PHOSPHATASE-RELATED"/>
    <property type="match status" value="1"/>
</dbReference>
<sequence>MFFQIQFLVLLFWTVIAASDLTVLDGTASDLTASNELVAVVQIFRHGHRTPTIFYKNDQYRDLSKYWNGLDLGQLTNEGKRQHYDLAKFTRLRYGKWLPQNYNKSDFYAQTTDYDRTHMSGQVNIYGLYPPSLGERWRLLTDWQPIPLHPADSNIWETVPNCAAFTREYAQVLASDLYAAIDKQYAAVYAYLSKYSGQNITTLSQVYPVFDSFKSESTVGLRLPVWASKVYPKPLTELVGHFFNAWVYTTKQQRYYAGALLDSILKYFDNKINGSVSQQFKMYSGHDLNVASVLSAFGAFNPPYPPDFASSIYLELRNNSGNYFVNAWSKDGSNFKKVSIRGCSLDCPLAEVRQRLNEILIDVDTKIKECNAKLEFENIDVENMYEKLIETGEIERLKNLF</sequence>
<name>A0A9N9SX72_DIABA</name>
<dbReference type="Proteomes" id="UP001153709">
    <property type="component" value="Chromosome 3"/>
</dbReference>
<comment type="catalytic activity">
    <reaction evidence="1">
        <text>a phosphate monoester + H2O = an alcohol + phosphate</text>
        <dbReference type="Rhea" id="RHEA:15017"/>
        <dbReference type="ChEBI" id="CHEBI:15377"/>
        <dbReference type="ChEBI" id="CHEBI:30879"/>
        <dbReference type="ChEBI" id="CHEBI:43474"/>
        <dbReference type="ChEBI" id="CHEBI:67140"/>
        <dbReference type="EC" id="3.1.3.2"/>
    </reaction>
</comment>
<dbReference type="CDD" id="cd07061">
    <property type="entry name" value="HP_HAP_like"/>
    <property type="match status" value="1"/>
</dbReference>
<evidence type="ECO:0000313" key="9">
    <source>
        <dbReference type="EMBL" id="CAG9832187.1"/>
    </source>
</evidence>
<evidence type="ECO:0000256" key="8">
    <source>
        <dbReference type="SAM" id="SignalP"/>
    </source>
</evidence>
<keyword evidence="4 8" id="KW-0732">Signal</keyword>
<dbReference type="GO" id="GO:0003993">
    <property type="term" value="F:acid phosphatase activity"/>
    <property type="evidence" value="ECO:0007669"/>
    <property type="project" value="UniProtKB-EC"/>
</dbReference>
<gene>
    <name evidence="9" type="ORF">DIABBA_LOCUS5714</name>
</gene>